<keyword evidence="2" id="KW-0677">Repeat</keyword>
<feature type="domain" description="SAM" evidence="6">
    <location>
        <begin position="848"/>
        <end position="912"/>
    </location>
</feature>
<feature type="region of interest" description="Disordered" evidence="5">
    <location>
        <begin position="1203"/>
        <end position="1226"/>
    </location>
</feature>
<feature type="domain" description="SAM" evidence="6">
    <location>
        <begin position="928"/>
        <end position="986"/>
    </location>
</feature>
<feature type="compositionally biased region" description="Low complexity" evidence="5">
    <location>
        <begin position="1203"/>
        <end position="1216"/>
    </location>
</feature>
<comment type="caution">
    <text evidence="7">The sequence shown here is derived from an EMBL/GenBank/DDBJ whole genome shotgun (WGS) entry which is preliminary data.</text>
</comment>
<keyword evidence="3 4" id="KW-0175">Coiled coil</keyword>
<feature type="compositionally biased region" description="Basic and acidic residues" evidence="5">
    <location>
        <begin position="79"/>
        <end position="92"/>
    </location>
</feature>
<feature type="compositionally biased region" description="Polar residues" evidence="5">
    <location>
        <begin position="651"/>
        <end position="668"/>
    </location>
</feature>
<dbReference type="Pfam" id="PF00536">
    <property type="entry name" value="SAM_1"/>
    <property type="match status" value="2"/>
</dbReference>
<organism evidence="7 8">
    <name type="scientific">Fragariocoptes setiger</name>
    <dbReference type="NCBI Taxonomy" id="1670756"/>
    <lineage>
        <taxon>Eukaryota</taxon>
        <taxon>Metazoa</taxon>
        <taxon>Ecdysozoa</taxon>
        <taxon>Arthropoda</taxon>
        <taxon>Chelicerata</taxon>
        <taxon>Arachnida</taxon>
        <taxon>Acari</taxon>
        <taxon>Acariformes</taxon>
        <taxon>Trombidiformes</taxon>
        <taxon>Prostigmata</taxon>
        <taxon>Eupodina</taxon>
        <taxon>Eriophyoidea</taxon>
        <taxon>Phytoptidae</taxon>
        <taxon>Fragariocoptes</taxon>
    </lineage>
</organism>
<dbReference type="SUPFAM" id="SSF47769">
    <property type="entry name" value="SAM/Pointed domain"/>
    <property type="match status" value="3"/>
</dbReference>
<feature type="compositionally biased region" description="Polar residues" evidence="5">
    <location>
        <begin position="1022"/>
        <end position="1045"/>
    </location>
</feature>
<comment type="similarity">
    <text evidence="1">Belongs to the liprin family. Liprin-beta subfamily.</text>
</comment>
<dbReference type="InterPro" id="IPR001660">
    <property type="entry name" value="SAM"/>
</dbReference>
<sequence>MTEFSHTDTNCLVKLAAQHNCRNVDNQIIAKSDNVSNGNSEDDLNNNEGANANKKQLDECSSFPATSSTDVIIKQQEDMARLRDKPHKESPRSRPGGPIVDDSTDCSEQQLTLCYSHNDTNVNGIDVDDIQGPQDIEKSSVTPALVDRPQIRDRDRAKKQYLIEQRKLRSHSSYHPGDYKDLLLSKDNSTCEAGDVVTDQYGYISSSKCEASLDSSFSSSNLTSSRPQKRRRSCSLIVVGNNITQTTAVAGCSTTTRTTTNIKKTNACDRNIHCELLDDNNTFGHTQWSHSNSGSLQHVACSSHIPYNEAVNSLSPSLIRTHKSCTDIVHRKDCVRDIIGESPPKASHSVAISDCFVPRTTLNSNSNWECYQRRLSMPCTTSYAEFAPYHHHHHHPDRCLSCQALSFVKSSSSSPSHHCDCCHNHNDALASRILTQSVQCHDLQGHCETTRCTPHLVQDRHPPIISQPCTMRCDEPALWTTEQQQGSTLHEQLPSTSGHQIDVATDKTVYEQQKQYDEIRKKLELKIQAQNEQIQMLVDQAQQQADKMSGLEAALISTNRTCHQLEAMLKQELSKRSSLESDSRNLMNEINKLRAQIAASEQIKMRDDEKISLLNATLMERETEVSILKLKLTRATTSASAATLGGGPQATRPTSQAMTIGSTGKATTNNTIFTESDLYGSIRRPTATHRTSNPSDGYAMTSYSQHSTPQKRVPARRFDAFDTALIPGEGPPPPPSSSSSPGAAAATVREDIPLPVLQARPTPATPTKQASGLRRIFSKLRRTGSSARNVVDSDDESTPEMYFKRGGVARNTTHVGVGSSSSGVSGPMSLHHQGGQLPNCSSKPFAEWDTNLIADWLTMIGLSMYSNQCKRWVKSGAHLMNATSAEVERGLGISNSLHRKKLRLAISELNDDCDKITKAAANLDYLWVARWLDDIGLSQYKEAFINARIDGRVLNYLTVDDLANMQITSVLHHASIRCGIRVLRSINFDLQALRRRATAAEIDSMQRSGRTVLASGGIGGSLTRQGTSGSITNGNEQSSTDNQRAPAQADVALWTCHRVMEWLRTIDLSEFAPNLRGSGVHGGLIVYEDGFNADLLSTLLSVPDDKTLLRRHIYTLFKELIGTELAQQKRQYESMPNYTPLSPTAEIKVPRKSQFSSLLRRKSSKVGQNNLEVQYLCPMFPMDRKVLQEFKAKAAEQTNKLYQQQQEDMAQQQQQRQQREVTAANV</sequence>
<dbReference type="Pfam" id="PF26022">
    <property type="entry name" value="CC_Liprin_beta"/>
    <property type="match status" value="1"/>
</dbReference>
<dbReference type="PROSITE" id="PS50105">
    <property type="entry name" value="SAM_DOMAIN"/>
    <property type="match status" value="2"/>
</dbReference>
<protein>
    <submittedName>
        <fullName evidence="7">Liprin-beta-1</fullName>
    </submittedName>
</protein>
<dbReference type="CDD" id="cd09566">
    <property type="entry name" value="SAM_liprin-beta1_2_repeat2"/>
    <property type="match status" value="1"/>
</dbReference>
<dbReference type="InterPro" id="IPR058914">
    <property type="entry name" value="LIPB1/2_CC"/>
</dbReference>
<dbReference type="InterPro" id="IPR013761">
    <property type="entry name" value="SAM/pointed_sf"/>
</dbReference>
<accession>A0ABQ7S6E1</accession>
<dbReference type="Proteomes" id="UP000825002">
    <property type="component" value="Unassembled WGS sequence"/>
</dbReference>
<evidence type="ECO:0000256" key="5">
    <source>
        <dbReference type="SAM" id="MobiDB-lite"/>
    </source>
</evidence>
<feature type="compositionally biased region" description="Low complexity" evidence="5">
    <location>
        <begin position="737"/>
        <end position="746"/>
    </location>
</feature>
<dbReference type="SMART" id="SM00454">
    <property type="entry name" value="SAM"/>
    <property type="match status" value="3"/>
</dbReference>
<dbReference type="InterPro" id="IPR037618">
    <property type="entry name" value="LIPB1/2_SAM_2nd"/>
</dbReference>
<dbReference type="InterPro" id="IPR029515">
    <property type="entry name" value="Liprin"/>
</dbReference>
<evidence type="ECO:0000256" key="1">
    <source>
        <dbReference type="ARBA" id="ARBA00007547"/>
    </source>
</evidence>
<feature type="compositionally biased region" description="Polar residues" evidence="5">
    <location>
        <begin position="688"/>
        <end position="710"/>
    </location>
</feature>
<dbReference type="Gene3D" id="1.10.150.50">
    <property type="entry name" value="Transcription Factor, Ets-1"/>
    <property type="match status" value="3"/>
</dbReference>
<feature type="region of interest" description="Disordered" evidence="5">
    <location>
        <begin position="32"/>
        <end position="51"/>
    </location>
</feature>
<evidence type="ECO:0000259" key="6">
    <source>
        <dbReference type="PROSITE" id="PS50105"/>
    </source>
</evidence>
<gene>
    <name evidence="7" type="primary">PPFIBP1</name>
    <name evidence="7" type="ORF">GZH46_02519</name>
</gene>
<dbReference type="CDD" id="cd09563">
    <property type="entry name" value="SAM_liprin-beta1_2_repeat1"/>
    <property type="match status" value="1"/>
</dbReference>
<keyword evidence="8" id="KW-1185">Reference proteome</keyword>
<reference evidence="7 8" key="1">
    <citation type="submission" date="2020-10" db="EMBL/GenBank/DDBJ databases">
        <authorList>
            <person name="Klimov P.B."/>
            <person name="Dyachkov S.M."/>
            <person name="Chetverikov P.E."/>
        </authorList>
    </citation>
    <scope>NUCLEOTIDE SEQUENCE [LARGE SCALE GENOMIC DNA]</scope>
    <source>
        <strain evidence="7">BMOC 18-1129-001#AD2665</strain>
        <tissue evidence="7">Entire mites</tissue>
    </source>
</reference>
<dbReference type="EMBL" id="JAIFTH010000779">
    <property type="protein sequence ID" value="KAG9508973.1"/>
    <property type="molecule type" value="Genomic_DNA"/>
</dbReference>
<feature type="region of interest" description="Disordered" evidence="5">
    <location>
        <begin position="685"/>
        <end position="746"/>
    </location>
</feature>
<proteinExistence type="inferred from homology"/>
<feature type="region of interest" description="Disordered" evidence="5">
    <location>
        <begin position="1016"/>
        <end position="1045"/>
    </location>
</feature>
<dbReference type="PANTHER" id="PTHR12587">
    <property type="entry name" value="LAR INTERACTING PROTEIN LIP -RELATED PROTEIN"/>
    <property type="match status" value="1"/>
</dbReference>
<evidence type="ECO:0000256" key="3">
    <source>
        <dbReference type="ARBA" id="ARBA00023054"/>
    </source>
</evidence>
<dbReference type="PANTHER" id="PTHR12587:SF14">
    <property type="entry name" value="AT31531P"/>
    <property type="match status" value="1"/>
</dbReference>
<evidence type="ECO:0000256" key="2">
    <source>
        <dbReference type="ARBA" id="ARBA00022737"/>
    </source>
</evidence>
<dbReference type="Pfam" id="PF07647">
    <property type="entry name" value="SAM_2"/>
    <property type="match status" value="1"/>
</dbReference>
<evidence type="ECO:0000313" key="7">
    <source>
        <dbReference type="EMBL" id="KAG9508973.1"/>
    </source>
</evidence>
<feature type="region of interest" description="Disordered" evidence="5">
    <location>
        <begin position="79"/>
        <end position="103"/>
    </location>
</feature>
<name>A0ABQ7S6E1_9ACAR</name>
<feature type="coiled-coil region" evidence="4">
    <location>
        <begin position="513"/>
        <end position="603"/>
    </location>
</feature>
<evidence type="ECO:0000313" key="8">
    <source>
        <dbReference type="Proteomes" id="UP000825002"/>
    </source>
</evidence>
<evidence type="ECO:0000256" key="4">
    <source>
        <dbReference type="SAM" id="Coils"/>
    </source>
</evidence>
<dbReference type="InterPro" id="IPR037617">
    <property type="entry name" value="LIPB1/2_SAM_1"/>
</dbReference>
<feature type="region of interest" description="Disordered" evidence="5">
    <location>
        <begin position="641"/>
        <end position="668"/>
    </location>
</feature>